<organism evidence="1 2">
    <name type="scientific">Aliidiomarina minuta</name>
    <dbReference type="NCBI Taxonomy" id="880057"/>
    <lineage>
        <taxon>Bacteria</taxon>
        <taxon>Pseudomonadati</taxon>
        <taxon>Pseudomonadota</taxon>
        <taxon>Gammaproteobacteria</taxon>
        <taxon>Alteromonadales</taxon>
        <taxon>Idiomarinaceae</taxon>
        <taxon>Aliidiomarina</taxon>
    </lineage>
</organism>
<accession>A0A432W485</accession>
<evidence type="ECO:0000313" key="2">
    <source>
        <dbReference type="Proteomes" id="UP000288293"/>
    </source>
</evidence>
<sequence length="301" mass="34528">MSSVSWAEQFFFQRQAENSQLNFAYQWRDLDNHSRQISFQVPQTGFLQTPVNFRPLSPARIHREIKPDLRSFAHDSGWRDVEINLPHGGESIEINLRSGTAGQRQQRMQALLTEKERLQQEIMHRNYYNLLVDHARRQGFKPDHVRIAEESHPAVQSLAEAFANKLGEDSSPYDSLRLILSFVQTIPYAELDNRFSSPGAGFHTPARLLFENRGDCDSKVTLIAALFSALHPQTESLIVYLPGHAMFAVDIEPGEDDYWVRHDERRFLLTEPTGPARFEPGRIGDRYVPHVYNGALVVEAF</sequence>
<dbReference type="Proteomes" id="UP000288293">
    <property type="component" value="Unassembled WGS sequence"/>
</dbReference>
<name>A0A432W485_9GAMM</name>
<evidence type="ECO:0008006" key="3">
    <source>
        <dbReference type="Google" id="ProtNLM"/>
    </source>
</evidence>
<evidence type="ECO:0000313" key="1">
    <source>
        <dbReference type="EMBL" id="RUO24312.1"/>
    </source>
</evidence>
<gene>
    <name evidence="1" type="ORF">CWE09_10570</name>
</gene>
<dbReference type="EMBL" id="PIPL01000002">
    <property type="protein sequence ID" value="RUO24312.1"/>
    <property type="molecule type" value="Genomic_DNA"/>
</dbReference>
<proteinExistence type="predicted"/>
<protein>
    <recommendedName>
        <fullName evidence="3">Transglutaminase-like domain-containing protein</fullName>
    </recommendedName>
</protein>
<comment type="caution">
    <text evidence="1">The sequence shown here is derived from an EMBL/GenBank/DDBJ whole genome shotgun (WGS) entry which is preliminary data.</text>
</comment>
<dbReference type="AlphaFoldDB" id="A0A432W485"/>
<reference evidence="1 2" key="1">
    <citation type="journal article" date="2011" name="Front. Microbiol.">
        <title>Genomic signatures of strain selection and enhancement in Bacillus atrophaeus var. globigii, a historical biowarfare simulant.</title>
        <authorList>
            <person name="Gibbons H.S."/>
            <person name="Broomall S.M."/>
            <person name="McNew L.A."/>
            <person name="Daligault H."/>
            <person name="Chapman C."/>
            <person name="Bruce D."/>
            <person name="Karavis M."/>
            <person name="Krepps M."/>
            <person name="McGregor P.A."/>
            <person name="Hong C."/>
            <person name="Park K.H."/>
            <person name="Akmal A."/>
            <person name="Feldman A."/>
            <person name="Lin J.S."/>
            <person name="Chang W.E."/>
            <person name="Higgs B.W."/>
            <person name="Demirev P."/>
            <person name="Lindquist J."/>
            <person name="Liem A."/>
            <person name="Fochler E."/>
            <person name="Read T.D."/>
            <person name="Tapia R."/>
            <person name="Johnson S."/>
            <person name="Bishop-Lilly K.A."/>
            <person name="Detter C."/>
            <person name="Han C."/>
            <person name="Sozhamannan S."/>
            <person name="Rosenzweig C.N."/>
            <person name="Skowronski E.W."/>
        </authorList>
    </citation>
    <scope>NUCLEOTIDE SEQUENCE [LARGE SCALE GENOMIC DNA]</scope>
    <source>
        <strain evidence="1 2">MLST1</strain>
    </source>
</reference>
<keyword evidence="2" id="KW-1185">Reference proteome</keyword>